<accession>A0A5C4SKR2</accession>
<name>A0A5C4SKR2_9FLAO</name>
<sequence length="163" mass="18245">MKTQDFFEVLEAHKNKALLFEYAPKKLVGANYHITEVKHVGIDAVDCGAQMDSWNETVVQLWESPSELNKTEFMGVYKALGIFKKVGTMKPYDLHSEIKFEYGNSQFHTAQLFVNNFEIHGDRLIVKLAAEKTDCKAKSTCGLPEEVEIVDASACCSPESGCC</sequence>
<reference evidence="1 2" key="1">
    <citation type="submission" date="2019-05" db="EMBL/GenBank/DDBJ databases">
        <title>Tamlana fucoidanivorans sp. nov., isolated from the surface of algae collected from Fujian province in China.</title>
        <authorList>
            <person name="Li J."/>
        </authorList>
    </citation>
    <scope>NUCLEOTIDE SEQUENCE [LARGE SCALE GENOMIC DNA]</scope>
    <source>
        <strain evidence="1 2">CW2-9</strain>
    </source>
</reference>
<dbReference type="OrthoDB" id="66316at2"/>
<protein>
    <submittedName>
        <fullName evidence="1">Uncharacterized protein</fullName>
    </submittedName>
</protein>
<evidence type="ECO:0000313" key="2">
    <source>
        <dbReference type="Proteomes" id="UP000308713"/>
    </source>
</evidence>
<proteinExistence type="predicted"/>
<dbReference type="InterPro" id="IPR045534">
    <property type="entry name" value="DUF6428"/>
</dbReference>
<dbReference type="RefSeq" id="WP_139696906.1">
    <property type="nucleotide sequence ID" value="NZ_CP074074.1"/>
</dbReference>
<organism evidence="1 2">
    <name type="scientific">Allotamlana fucoidanivorans</name>
    <dbReference type="NCBI Taxonomy" id="2583814"/>
    <lineage>
        <taxon>Bacteria</taxon>
        <taxon>Pseudomonadati</taxon>
        <taxon>Bacteroidota</taxon>
        <taxon>Flavobacteriia</taxon>
        <taxon>Flavobacteriales</taxon>
        <taxon>Flavobacteriaceae</taxon>
        <taxon>Allotamlana</taxon>
    </lineage>
</organism>
<dbReference type="AlphaFoldDB" id="A0A5C4SKR2"/>
<keyword evidence="2" id="KW-1185">Reference proteome</keyword>
<dbReference type="EMBL" id="VDCS01000008">
    <property type="protein sequence ID" value="TNJ44148.1"/>
    <property type="molecule type" value="Genomic_DNA"/>
</dbReference>
<comment type="caution">
    <text evidence="1">The sequence shown here is derived from an EMBL/GenBank/DDBJ whole genome shotgun (WGS) entry which is preliminary data.</text>
</comment>
<dbReference type="Proteomes" id="UP000308713">
    <property type="component" value="Unassembled WGS sequence"/>
</dbReference>
<gene>
    <name evidence="1" type="ORF">FGF67_08940</name>
</gene>
<dbReference type="Pfam" id="PF20001">
    <property type="entry name" value="DUF6428"/>
    <property type="match status" value="1"/>
</dbReference>
<evidence type="ECO:0000313" key="1">
    <source>
        <dbReference type="EMBL" id="TNJ44148.1"/>
    </source>
</evidence>